<dbReference type="PANTHER" id="PTHR12570">
    <property type="match status" value="1"/>
</dbReference>
<keyword evidence="3 6" id="KW-1133">Transmembrane helix</keyword>
<protein>
    <recommendedName>
        <fullName evidence="7">GmrSD restriction endonucleases N-terminal domain-containing protein</fullName>
    </recommendedName>
</protein>
<comment type="caution">
    <text evidence="8">The sequence shown here is derived from an EMBL/GenBank/DDBJ whole genome shotgun (WGS) entry which is preliminary data.</text>
</comment>
<sequence>MSSDSELTDISDEYEHALPGSNKRRRAIPEYKVTNALPTPNTSSTEMLTNRVALMKDGDIKLNPEYQRDVVWSDPKQSKLIDSILRNYYIPPYVHILALFYSLTNKALGLSTDKHGNVIRVCIDGKQRLTSISRFLDGHIPHKDGGTSYYFKQADPTKNPRLLPENLRKQFRNKQIICIEYRELSPAAEWHEEGYLPSMALTTGEQFQSYDGPIAKFIHRVHTRLFDEKQLDKLISLAIDRGKGFQNLVRTIACIARLPNYVHPSQLQQTRLLQCQGMNDEEVTLVQRKSERALELLWDIANDSQLREIAFPLPSRTSRTSPVEFCFATLLIAMEIDKPNVGIKDLANKIGQMNAAMRAIYSDLRSNNKVSMSFWEYINNPEKSAPQSETTLSPKIKKIRIRAPTASAASSQDILANLRTPKAAKAKGIDVPRSQSAAQFYNVFGGSRDPLGMPDSSNLRNTCRGVFSLNVLEMASANATLSVLAGEPSSTTTLPSATPTNLAPIQRHTQNPVVAFIIGLCIVTLASVLNAGGLNLTKLDHVRQNALPKASRQKKDYLRPLWLLGMVLYILSQLLGSTLALEFIRAEYVAPLGSTSLIFNFMFASLLVGTPVGRTDIYGTVVVILGVCGIVAFGSINSGLETEMDIVRLSALWSRGGWLLFFILMSAALTIVFFCTSLLDSVLAARSDLSALPAGAAVSRQPAPTNVIGKARVRCITWEGWLRDLLERWMASRDDNMLAWTLGIGWACVGGGLAGGCLVFAKACVKLISGTLTNENQGNQFGHPAAIITFIFLAITAISQIIALNKGLKVYDSTLVVPVFYGVSASLSIAPVKFKRHASQVYTASGFLNSLVFNDEIDAYKGWTLFAITVSILVLIGGVVLLTNKKPDPAAAGSSTTLGVPSRSRAKNSDEEVDERDLEVLHASEPGQSEVMWQIGDAEDESDDERRVNTTTTSLSPKIKKTRSDPDTLRVRSNSYTGPKHEGEEGRRLIGAHDEDDEDDEDTPGPHRRSISHSRGDNHEFGAWERASITGSPRTRR</sequence>
<evidence type="ECO:0000256" key="1">
    <source>
        <dbReference type="ARBA" id="ARBA00004141"/>
    </source>
</evidence>
<accession>A0A5N5QWK8</accession>
<dbReference type="GO" id="GO:0015095">
    <property type="term" value="F:magnesium ion transmembrane transporter activity"/>
    <property type="evidence" value="ECO:0007669"/>
    <property type="project" value="InterPro"/>
</dbReference>
<evidence type="ECO:0000256" key="3">
    <source>
        <dbReference type="ARBA" id="ARBA00022989"/>
    </source>
</evidence>
<feature type="transmembrane region" description="Helical" evidence="6">
    <location>
        <begin position="738"/>
        <end position="761"/>
    </location>
</feature>
<dbReference type="Pfam" id="PF03235">
    <property type="entry name" value="GmrSD_N"/>
    <property type="match status" value="1"/>
</dbReference>
<dbReference type="GO" id="GO:0016020">
    <property type="term" value="C:membrane"/>
    <property type="evidence" value="ECO:0007669"/>
    <property type="project" value="UniProtKB-SubCell"/>
</dbReference>
<dbReference type="InterPro" id="IPR004919">
    <property type="entry name" value="GmrSD_N"/>
</dbReference>
<feature type="transmembrane region" description="Helical" evidence="6">
    <location>
        <begin position="513"/>
        <end position="536"/>
    </location>
</feature>
<feature type="transmembrane region" description="Helical" evidence="6">
    <location>
        <begin position="863"/>
        <end position="882"/>
    </location>
</feature>
<name>A0A5N5QWK8_9AGAM</name>
<feature type="compositionally biased region" description="Acidic residues" evidence="5">
    <location>
        <begin position="1"/>
        <end position="12"/>
    </location>
</feature>
<organism evidence="8 9">
    <name type="scientific">Ceratobasidium theobromae</name>
    <dbReference type="NCBI Taxonomy" id="1582974"/>
    <lineage>
        <taxon>Eukaryota</taxon>
        <taxon>Fungi</taxon>
        <taxon>Dikarya</taxon>
        <taxon>Basidiomycota</taxon>
        <taxon>Agaricomycotina</taxon>
        <taxon>Agaricomycetes</taxon>
        <taxon>Cantharellales</taxon>
        <taxon>Ceratobasidiaceae</taxon>
        <taxon>Ceratobasidium</taxon>
    </lineage>
</organism>
<dbReference type="InterPro" id="IPR008521">
    <property type="entry name" value="Mg_trans_NIPA"/>
</dbReference>
<comment type="subcellular location">
    <subcellularLocation>
        <location evidence="1">Membrane</location>
        <topology evidence="1">Multi-pass membrane protein</topology>
    </subcellularLocation>
</comment>
<feature type="transmembrane region" description="Helical" evidence="6">
    <location>
        <begin position="557"/>
        <end position="576"/>
    </location>
</feature>
<feature type="region of interest" description="Disordered" evidence="5">
    <location>
        <begin position="1"/>
        <end position="21"/>
    </location>
</feature>
<feature type="compositionally biased region" description="Basic and acidic residues" evidence="5">
    <location>
        <begin position="1014"/>
        <end position="1023"/>
    </location>
</feature>
<feature type="region of interest" description="Disordered" evidence="5">
    <location>
        <begin position="889"/>
        <end position="1037"/>
    </location>
</feature>
<feature type="transmembrane region" description="Helical" evidence="6">
    <location>
        <begin position="815"/>
        <end position="834"/>
    </location>
</feature>
<feature type="compositionally biased region" description="Basic and acidic residues" evidence="5">
    <location>
        <begin position="979"/>
        <end position="993"/>
    </location>
</feature>
<dbReference type="PANTHER" id="PTHR12570:SF82">
    <property type="entry name" value="NIPA-LIKE PROTEIN 3"/>
    <property type="match status" value="1"/>
</dbReference>
<feature type="domain" description="GmrSD restriction endonucleases N-terminal" evidence="7">
    <location>
        <begin position="56"/>
        <end position="201"/>
    </location>
</feature>
<dbReference type="Pfam" id="PF05653">
    <property type="entry name" value="Mg_trans_NIPA"/>
    <property type="match status" value="1"/>
</dbReference>
<evidence type="ECO:0000256" key="6">
    <source>
        <dbReference type="SAM" id="Phobius"/>
    </source>
</evidence>
<evidence type="ECO:0000256" key="2">
    <source>
        <dbReference type="ARBA" id="ARBA00022692"/>
    </source>
</evidence>
<feature type="transmembrane region" description="Helical" evidence="6">
    <location>
        <begin position="588"/>
        <end position="610"/>
    </location>
</feature>
<dbReference type="InterPro" id="IPR037185">
    <property type="entry name" value="EmrE-like"/>
</dbReference>
<feature type="transmembrane region" description="Helical" evidence="6">
    <location>
        <begin position="617"/>
        <end position="636"/>
    </location>
</feature>
<keyword evidence="9" id="KW-1185">Reference proteome</keyword>
<keyword evidence="2 6" id="KW-0812">Transmembrane</keyword>
<evidence type="ECO:0000259" key="7">
    <source>
        <dbReference type="Pfam" id="PF03235"/>
    </source>
</evidence>
<dbReference type="AlphaFoldDB" id="A0A5N5QWK8"/>
<feature type="transmembrane region" description="Helical" evidence="6">
    <location>
        <begin position="781"/>
        <end position="803"/>
    </location>
</feature>
<keyword evidence="4 6" id="KW-0472">Membrane</keyword>
<dbReference type="Proteomes" id="UP000383932">
    <property type="component" value="Unassembled WGS sequence"/>
</dbReference>
<dbReference type="OrthoDB" id="165382at2759"/>
<evidence type="ECO:0000256" key="4">
    <source>
        <dbReference type="ARBA" id="ARBA00023136"/>
    </source>
</evidence>
<evidence type="ECO:0000256" key="5">
    <source>
        <dbReference type="SAM" id="MobiDB-lite"/>
    </source>
</evidence>
<dbReference type="EMBL" id="SSOP01000004">
    <property type="protein sequence ID" value="KAB5595999.1"/>
    <property type="molecule type" value="Genomic_DNA"/>
</dbReference>
<dbReference type="SUPFAM" id="SSF103481">
    <property type="entry name" value="Multidrug resistance efflux transporter EmrE"/>
    <property type="match status" value="1"/>
</dbReference>
<gene>
    <name evidence="8" type="ORF">CTheo_516</name>
</gene>
<evidence type="ECO:0000313" key="8">
    <source>
        <dbReference type="EMBL" id="KAB5595999.1"/>
    </source>
</evidence>
<feature type="transmembrane region" description="Helical" evidence="6">
    <location>
        <begin position="656"/>
        <end position="679"/>
    </location>
</feature>
<evidence type="ECO:0000313" key="9">
    <source>
        <dbReference type="Proteomes" id="UP000383932"/>
    </source>
</evidence>
<feature type="compositionally biased region" description="Acidic residues" evidence="5">
    <location>
        <begin position="994"/>
        <end position="1003"/>
    </location>
</feature>
<reference evidence="8 9" key="1">
    <citation type="journal article" date="2019" name="Fungal Biol. Biotechnol.">
        <title>Draft genome sequence of fastidious pathogen Ceratobasidium theobromae, which causes vascular-streak dieback in Theobroma cacao.</title>
        <authorList>
            <person name="Ali S.S."/>
            <person name="Asman A."/>
            <person name="Shao J."/>
            <person name="Firmansyah A.P."/>
            <person name="Susilo A.W."/>
            <person name="Rosmana A."/>
            <person name="McMahon P."/>
            <person name="Junaid M."/>
            <person name="Guest D."/>
            <person name="Kheng T.Y."/>
            <person name="Meinhardt L.W."/>
            <person name="Bailey B.A."/>
        </authorList>
    </citation>
    <scope>NUCLEOTIDE SEQUENCE [LARGE SCALE GENOMIC DNA]</scope>
    <source>
        <strain evidence="8 9">CT2</strain>
    </source>
</reference>
<proteinExistence type="predicted"/>